<proteinExistence type="predicted"/>
<evidence type="ECO:0000313" key="1">
    <source>
        <dbReference type="EMBL" id="KKL61749.1"/>
    </source>
</evidence>
<dbReference type="EMBL" id="LAZR01028721">
    <property type="protein sequence ID" value="KKL61749.1"/>
    <property type="molecule type" value="Genomic_DNA"/>
</dbReference>
<accession>A0A0F9DJF0</accession>
<protein>
    <submittedName>
        <fullName evidence="1">Uncharacterized protein</fullName>
    </submittedName>
</protein>
<gene>
    <name evidence="1" type="ORF">LCGC14_2192190</name>
</gene>
<name>A0A0F9DJF0_9ZZZZ</name>
<dbReference type="AlphaFoldDB" id="A0A0F9DJF0"/>
<organism evidence="1">
    <name type="scientific">marine sediment metagenome</name>
    <dbReference type="NCBI Taxonomy" id="412755"/>
    <lineage>
        <taxon>unclassified sequences</taxon>
        <taxon>metagenomes</taxon>
        <taxon>ecological metagenomes</taxon>
    </lineage>
</organism>
<sequence length="104" mass="11479">MERGPGAVGLSAVEDVVLDAPPGDNETVLLPMRRSELKMMKAIRFTEQELETVERFQLWLATTINPETSKPFIEKNTFTALIRFCLNSTFTQMGVVATEMAGGG</sequence>
<comment type="caution">
    <text evidence="1">The sequence shown here is derived from an EMBL/GenBank/DDBJ whole genome shotgun (WGS) entry which is preliminary data.</text>
</comment>
<reference evidence="1" key="1">
    <citation type="journal article" date="2015" name="Nature">
        <title>Complex archaea that bridge the gap between prokaryotes and eukaryotes.</title>
        <authorList>
            <person name="Spang A."/>
            <person name="Saw J.H."/>
            <person name="Jorgensen S.L."/>
            <person name="Zaremba-Niedzwiedzka K."/>
            <person name="Martijn J."/>
            <person name="Lind A.E."/>
            <person name="van Eijk R."/>
            <person name="Schleper C."/>
            <person name="Guy L."/>
            <person name="Ettema T.J."/>
        </authorList>
    </citation>
    <scope>NUCLEOTIDE SEQUENCE</scope>
</reference>